<accession>A0A0A8H9R3</accession>
<dbReference type="InterPro" id="IPR015793">
    <property type="entry name" value="Pyrv_Knase_brl"/>
</dbReference>
<dbReference type="SUPFAM" id="SSF51621">
    <property type="entry name" value="Phosphoenolpyruvate/pyruvate domain"/>
    <property type="match status" value="1"/>
</dbReference>
<protein>
    <recommendedName>
        <fullName evidence="3 12">Pyruvate kinase</fullName>
        <ecNumber evidence="3 12">2.7.1.40</ecNumber>
    </recommendedName>
</protein>
<evidence type="ECO:0000256" key="6">
    <source>
        <dbReference type="ARBA" id="ARBA00022741"/>
    </source>
</evidence>
<evidence type="ECO:0000256" key="10">
    <source>
        <dbReference type="ARBA" id="ARBA00023152"/>
    </source>
</evidence>
<feature type="domain" description="Pyruvate kinase barrel" evidence="14">
    <location>
        <begin position="3"/>
        <end position="327"/>
    </location>
</feature>
<keyword evidence="9 13" id="KW-0460">Magnesium</keyword>
<dbReference type="NCBIfam" id="NF004978">
    <property type="entry name" value="PRK06354.1"/>
    <property type="match status" value="1"/>
</dbReference>
<dbReference type="Gene3D" id="2.40.33.10">
    <property type="entry name" value="PK beta-barrel domain-like"/>
    <property type="match status" value="1"/>
</dbReference>
<evidence type="ECO:0000256" key="8">
    <source>
        <dbReference type="ARBA" id="ARBA00022840"/>
    </source>
</evidence>
<dbReference type="EMBL" id="CP007772">
    <property type="protein sequence ID" value="AJC90385.1"/>
    <property type="molecule type" value="Genomic_DNA"/>
</dbReference>
<dbReference type="PRINTS" id="PR01050">
    <property type="entry name" value="PYRUVTKNASE"/>
</dbReference>
<keyword evidence="5" id="KW-0479">Metal-binding</keyword>
<evidence type="ECO:0000256" key="3">
    <source>
        <dbReference type="ARBA" id="ARBA00012142"/>
    </source>
</evidence>
<dbReference type="Pfam" id="PF00224">
    <property type="entry name" value="PK"/>
    <property type="match status" value="1"/>
</dbReference>
<dbReference type="InterPro" id="IPR015813">
    <property type="entry name" value="Pyrv/PenolPyrv_kinase-like_dom"/>
</dbReference>
<dbReference type="AlphaFoldDB" id="A0A0A8H9R3"/>
<evidence type="ECO:0000256" key="7">
    <source>
        <dbReference type="ARBA" id="ARBA00022777"/>
    </source>
</evidence>
<feature type="domain" description="Pyruvate kinase C-terminal" evidence="15">
    <location>
        <begin position="358"/>
        <end position="470"/>
    </location>
</feature>
<comment type="pathway">
    <text evidence="1 13">Carbohydrate degradation; glycolysis; pyruvate from D-glyceraldehyde 3-phosphate: step 5/5.</text>
</comment>
<dbReference type="KEGG" id="csm:CSUB8521_0514"/>
<proteinExistence type="inferred from homology"/>
<dbReference type="RefSeq" id="WP_039663114.1">
    <property type="nucleotide sequence ID" value="NZ_CP007772.1"/>
</dbReference>
<evidence type="ECO:0000256" key="12">
    <source>
        <dbReference type="NCBIfam" id="TIGR01064"/>
    </source>
</evidence>
<dbReference type="GO" id="GO:0000287">
    <property type="term" value="F:magnesium ion binding"/>
    <property type="evidence" value="ECO:0007669"/>
    <property type="project" value="UniProtKB-UniRule"/>
</dbReference>
<dbReference type="Pfam" id="PF02887">
    <property type="entry name" value="PK_C"/>
    <property type="match status" value="1"/>
</dbReference>
<keyword evidence="10 13" id="KW-0324">Glycolysis</keyword>
<name>A0A0A8H9R3_9BACT</name>
<dbReference type="InterPro" id="IPR015806">
    <property type="entry name" value="Pyrv_Knase_insert_dom_sf"/>
</dbReference>
<comment type="catalytic activity">
    <reaction evidence="13">
        <text>pyruvate + ATP = phosphoenolpyruvate + ADP + H(+)</text>
        <dbReference type="Rhea" id="RHEA:18157"/>
        <dbReference type="ChEBI" id="CHEBI:15361"/>
        <dbReference type="ChEBI" id="CHEBI:15378"/>
        <dbReference type="ChEBI" id="CHEBI:30616"/>
        <dbReference type="ChEBI" id="CHEBI:58702"/>
        <dbReference type="ChEBI" id="CHEBI:456216"/>
        <dbReference type="EC" id="2.7.1.40"/>
    </reaction>
</comment>
<dbReference type="InterPro" id="IPR036918">
    <property type="entry name" value="Pyrv_Knase_C_sf"/>
</dbReference>
<keyword evidence="11 16" id="KW-0670">Pyruvate</keyword>
<evidence type="ECO:0000256" key="11">
    <source>
        <dbReference type="ARBA" id="ARBA00023317"/>
    </source>
</evidence>
<keyword evidence="6" id="KW-0547">Nucleotide-binding</keyword>
<evidence type="ECO:0000256" key="1">
    <source>
        <dbReference type="ARBA" id="ARBA00004997"/>
    </source>
</evidence>
<evidence type="ECO:0000256" key="4">
    <source>
        <dbReference type="ARBA" id="ARBA00022679"/>
    </source>
</evidence>
<gene>
    <name evidence="16" type="primary">pykF</name>
    <name evidence="16" type="ORF">CSUB8521_0514</name>
</gene>
<dbReference type="SUPFAM" id="SSF50800">
    <property type="entry name" value="PK beta-barrel domain-like"/>
    <property type="match status" value="1"/>
</dbReference>
<dbReference type="GO" id="GO:0030955">
    <property type="term" value="F:potassium ion binding"/>
    <property type="evidence" value="ECO:0007669"/>
    <property type="project" value="UniProtKB-UniRule"/>
</dbReference>
<dbReference type="EC" id="2.7.1.40" evidence="3 12"/>
<dbReference type="Gene3D" id="3.40.1380.20">
    <property type="entry name" value="Pyruvate kinase, C-terminal domain"/>
    <property type="match status" value="1"/>
</dbReference>
<organism evidence="16 17">
    <name type="scientific">Campylobacter subantarcticus LMG 24374</name>
    <dbReference type="NCBI Taxonomy" id="1388751"/>
    <lineage>
        <taxon>Bacteria</taxon>
        <taxon>Pseudomonadati</taxon>
        <taxon>Campylobacterota</taxon>
        <taxon>Epsilonproteobacteria</taxon>
        <taxon>Campylobacterales</taxon>
        <taxon>Campylobacteraceae</taxon>
        <taxon>Campylobacter</taxon>
    </lineage>
</organism>
<dbReference type="HOGENOM" id="CLU_015439_0_2_7"/>
<dbReference type="NCBIfam" id="TIGR01064">
    <property type="entry name" value="pyruv_kin"/>
    <property type="match status" value="1"/>
</dbReference>
<dbReference type="UniPathway" id="UPA00109">
    <property type="reaction ID" value="UER00188"/>
</dbReference>
<keyword evidence="7 13" id="KW-0418">Kinase</keyword>
<dbReference type="Gene3D" id="3.20.20.60">
    <property type="entry name" value="Phosphoenolpyruvate-binding domains"/>
    <property type="match status" value="1"/>
</dbReference>
<reference evidence="16 17" key="1">
    <citation type="journal article" date="2014" name="Genome Biol. Evol.">
        <title>Comparative Genomics of the Campylobacter lari Group.</title>
        <authorList>
            <person name="Miller W.G."/>
            <person name="Yee E."/>
            <person name="Chapman M.H."/>
            <person name="Smith T.P."/>
            <person name="Bono J.L."/>
            <person name="Huynh S."/>
            <person name="Parker C.T."/>
            <person name="Vandamme P."/>
            <person name="Luong K."/>
            <person name="Korlach J."/>
        </authorList>
    </citation>
    <scope>NUCLEOTIDE SEQUENCE [LARGE SCALE GENOMIC DNA]</scope>
    <source>
        <strain evidence="16 17">LMG 24374</strain>
    </source>
</reference>
<keyword evidence="4 13" id="KW-0808">Transferase</keyword>
<dbReference type="GO" id="GO:0016301">
    <property type="term" value="F:kinase activity"/>
    <property type="evidence" value="ECO:0007669"/>
    <property type="project" value="UniProtKB-KW"/>
</dbReference>
<evidence type="ECO:0000256" key="9">
    <source>
        <dbReference type="ARBA" id="ARBA00022842"/>
    </source>
</evidence>
<evidence type="ECO:0000313" key="16">
    <source>
        <dbReference type="EMBL" id="AJC90385.1"/>
    </source>
</evidence>
<dbReference type="InterPro" id="IPR011037">
    <property type="entry name" value="Pyrv_Knase-like_insert_dom_sf"/>
</dbReference>
<dbReference type="GO" id="GO:0004743">
    <property type="term" value="F:pyruvate kinase activity"/>
    <property type="evidence" value="ECO:0007669"/>
    <property type="project" value="UniProtKB-UniRule"/>
</dbReference>
<comment type="similarity">
    <text evidence="2 13">Belongs to the pyruvate kinase family.</text>
</comment>
<dbReference type="FunFam" id="2.40.33.10:FF:000001">
    <property type="entry name" value="Pyruvate kinase"/>
    <property type="match status" value="1"/>
</dbReference>
<dbReference type="InterPro" id="IPR040442">
    <property type="entry name" value="Pyrv_kinase-like_dom_sf"/>
</dbReference>
<dbReference type="Proteomes" id="UP000031135">
    <property type="component" value="Chromosome"/>
</dbReference>
<dbReference type="InterPro" id="IPR015795">
    <property type="entry name" value="Pyrv_Knase_C"/>
</dbReference>
<evidence type="ECO:0000256" key="13">
    <source>
        <dbReference type="RuleBase" id="RU000504"/>
    </source>
</evidence>
<evidence type="ECO:0000259" key="15">
    <source>
        <dbReference type="Pfam" id="PF02887"/>
    </source>
</evidence>
<evidence type="ECO:0000313" key="17">
    <source>
        <dbReference type="Proteomes" id="UP000031135"/>
    </source>
</evidence>
<evidence type="ECO:0000256" key="2">
    <source>
        <dbReference type="ARBA" id="ARBA00008663"/>
    </source>
</evidence>
<evidence type="ECO:0000259" key="14">
    <source>
        <dbReference type="Pfam" id="PF00224"/>
    </source>
</evidence>
<dbReference type="InterPro" id="IPR001697">
    <property type="entry name" value="Pyr_Knase"/>
</dbReference>
<dbReference type="GO" id="GO:0005524">
    <property type="term" value="F:ATP binding"/>
    <property type="evidence" value="ECO:0007669"/>
    <property type="project" value="UniProtKB-KW"/>
</dbReference>
<dbReference type="OrthoDB" id="9812123at2"/>
<evidence type="ECO:0000256" key="5">
    <source>
        <dbReference type="ARBA" id="ARBA00022723"/>
    </source>
</evidence>
<keyword evidence="8" id="KW-0067">ATP-binding</keyword>
<dbReference type="SUPFAM" id="SSF52935">
    <property type="entry name" value="PK C-terminal domain-like"/>
    <property type="match status" value="1"/>
</dbReference>
<dbReference type="PANTHER" id="PTHR11817">
    <property type="entry name" value="PYRUVATE KINASE"/>
    <property type="match status" value="1"/>
</dbReference>
<sequence length="483" mass="53526">MLKKTKIVATIGPASENETTIRQMIINGVNVFRLNFSHGTHEYHSQNLATIRKVAAELNARIGILQDISGPKIRTLKISEAFELKSGDRLDFYKDTFEGEKLSNEHYKVCINHPEILSMLKVGEYIYLCDGSIKTKVIQVEKDFIQTRVENSGVLSSNKGINFPNTKINIDVITQKDKDDLAWGIKNDVDFLAISFVQNAHDIDEVKKILDENNAKIAIFAKIEKFDAVENIDEIINSSDGIMVARGDLGIEVPYYRVPNIQKLIIKKANEANKPVITATQMLFSLAKSKTATRAEISDVANAVLDGTDAVMLSEESAVGIDPANAVDIMTQTIIETEKNYPYEKFEAFKCFNETDIIAKSSTQLATDLNANAIFTITSSGASAIKTARYRPKMDIIAITHSKKALNFLSIVWGVQPAILIEKHENLTELLSNSVKLGVEKGLMQKDGVYTLTAGFPVGVAGSTNLIRILQKDQIEYYLSLAK</sequence>
<dbReference type="NCBIfam" id="NF004491">
    <property type="entry name" value="PRK05826.1"/>
    <property type="match status" value="1"/>
</dbReference>